<dbReference type="Proteomes" id="UP000226106">
    <property type="component" value="Unassembled WGS sequence"/>
</dbReference>
<sequence>MKRIDNLFVCLLIIDTQIFITRLGGFPVTDGYHTIIFGEVDWERNIIVLLLIVLVTKWVAGITIGIKGMVKRSNSIIKEA</sequence>
<dbReference type="RefSeq" id="WP_043937310.1">
    <property type="nucleotide sequence ID" value="NZ_CP012099.1"/>
</dbReference>
<dbReference type="AlphaFoldDB" id="A0A9X7ANG6"/>
<reference evidence="1 2" key="1">
    <citation type="submission" date="2017-09" db="EMBL/GenBank/DDBJ databases">
        <title>Large-scale bioinformatics analysis of Bacillus genomes uncovers conserved roles of natural products in bacterial physiology.</title>
        <authorList>
            <consortium name="Agbiome Team Llc"/>
            <person name="Bleich R.M."/>
            <person name="Grubbs K.J."/>
            <person name="Santa Maria K.C."/>
            <person name="Allen S.E."/>
            <person name="Farag S."/>
            <person name="Shank E.A."/>
            <person name="Bowers A."/>
        </authorList>
    </citation>
    <scope>NUCLEOTIDE SEQUENCE [LARGE SCALE GENOMIC DNA]</scope>
    <source>
        <strain evidence="1 2">AFS065400</strain>
    </source>
</reference>
<protein>
    <submittedName>
        <fullName evidence="1">Uncharacterized protein</fullName>
    </submittedName>
</protein>
<proteinExistence type="predicted"/>
<gene>
    <name evidence="1" type="ORF">COK72_12310</name>
</gene>
<accession>A0A9X7ANG6</accession>
<dbReference type="EMBL" id="NVCO01000034">
    <property type="protein sequence ID" value="PFT47095.1"/>
    <property type="molecule type" value="Genomic_DNA"/>
</dbReference>
<evidence type="ECO:0000313" key="1">
    <source>
        <dbReference type="EMBL" id="PFT47095.1"/>
    </source>
</evidence>
<evidence type="ECO:0000313" key="2">
    <source>
        <dbReference type="Proteomes" id="UP000226106"/>
    </source>
</evidence>
<name>A0A9X7ANG6_BACTU</name>
<organism evidence="1 2">
    <name type="scientific">Bacillus thuringiensis</name>
    <dbReference type="NCBI Taxonomy" id="1428"/>
    <lineage>
        <taxon>Bacteria</taxon>
        <taxon>Bacillati</taxon>
        <taxon>Bacillota</taxon>
        <taxon>Bacilli</taxon>
        <taxon>Bacillales</taxon>
        <taxon>Bacillaceae</taxon>
        <taxon>Bacillus</taxon>
        <taxon>Bacillus cereus group</taxon>
    </lineage>
</organism>
<comment type="caution">
    <text evidence="1">The sequence shown here is derived from an EMBL/GenBank/DDBJ whole genome shotgun (WGS) entry which is preliminary data.</text>
</comment>